<evidence type="ECO:0000313" key="6">
    <source>
        <dbReference type="Proteomes" id="UP000426246"/>
    </source>
</evidence>
<keyword evidence="3" id="KW-0804">Transcription</keyword>
<feature type="domain" description="HTH hxlR-type" evidence="4">
    <location>
        <begin position="6"/>
        <end position="106"/>
    </location>
</feature>
<dbReference type="InterPro" id="IPR002577">
    <property type="entry name" value="HTH_HxlR"/>
</dbReference>
<dbReference type="InterPro" id="IPR036388">
    <property type="entry name" value="WH-like_DNA-bd_sf"/>
</dbReference>
<reference evidence="6" key="1">
    <citation type="submission" date="2018-11" db="EMBL/GenBank/DDBJ databases">
        <title>Complete genome sequence of Paenibacillus sp. ML311-T8.</title>
        <authorList>
            <person name="Nam Y.-D."/>
            <person name="Kang J."/>
            <person name="Chung W.-H."/>
            <person name="Park Y.S."/>
        </authorList>
    </citation>
    <scope>NUCLEOTIDE SEQUENCE [LARGE SCALE GENOMIC DNA]</scope>
    <source>
        <strain evidence="6">ML311-T8</strain>
    </source>
</reference>
<dbReference type="AlphaFoldDB" id="A0A6B8RN38"/>
<dbReference type="GO" id="GO:0003677">
    <property type="term" value="F:DNA binding"/>
    <property type="evidence" value="ECO:0007669"/>
    <property type="project" value="UniProtKB-KW"/>
</dbReference>
<dbReference type="SUPFAM" id="SSF46785">
    <property type="entry name" value="Winged helix' DNA-binding domain"/>
    <property type="match status" value="1"/>
</dbReference>
<dbReference type="EMBL" id="CP034235">
    <property type="protein sequence ID" value="QGQ97257.1"/>
    <property type="molecule type" value="Genomic_DNA"/>
</dbReference>
<evidence type="ECO:0000256" key="2">
    <source>
        <dbReference type="ARBA" id="ARBA00023125"/>
    </source>
</evidence>
<accession>A0A6B8RN38</accession>
<gene>
    <name evidence="5" type="ORF">EHS13_21400</name>
</gene>
<evidence type="ECO:0000313" key="5">
    <source>
        <dbReference type="EMBL" id="QGQ97257.1"/>
    </source>
</evidence>
<keyword evidence="2" id="KW-0238">DNA-binding</keyword>
<dbReference type="PANTHER" id="PTHR33204">
    <property type="entry name" value="TRANSCRIPTIONAL REGULATOR, MARR FAMILY"/>
    <property type="match status" value="1"/>
</dbReference>
<name>A0A6B8RN38_9BACL</name>
<dbReference type="PROSITE" id="PS51118">
    <property type="entry name" value="HTH_HXLR"/>
    <property type="match status" value="1"/>
</dbReference>
<proteinExistence type="predicted"/>
<dbReference type="RefSeq" id="WP_155702359.1">
    <property type="nucleotide sequence ID" value="NZ_CP034235.1"/>
</dbReference>
<organism evidence="5 6">
    <name type="scientific">Paenibacillus psychroresistens</name>
    <dbReference type="NCBI Taxonomy" id="1778678"/>
    <lineage>
        <taxon>Bacteria</taxon>
        <taxon>Bacillati</taxon>
        <taxon>Bacillota</taxon>
        <taxon>Bacilli</taxon>
        <taxon>Bacillales</taxon>
        <taxon>Paenibacillaceae</taxon>
        <taxon>Paenibacillus</taxon>
    </lineage>
</organism>
<dbReference type="Proteomes" id="UP000426246">
    <property type="component" value="Chromosome"/>
</dbReference>
<dbReference type="Pfam" id="PF01638">
    <property type="entry name" value="HxlR"/>
    <property type="match status" value="1"/>
</dbReference>
<dbReference type="KEGG" id="ppsc:EHS13_21400"/>
<evidence type="ECO:0000259" key="4">
    <source>
        <dbReference type="PROSITE" id="PS51118"/>
    </source>
</evidence>
<dbReference type="InterPro" id="IPR036390">
    <property type="entry name" value="WH_DNA-bd_sf"/>
</dbReference>
<protein>
    <submittedName>
        <fullName evidence="5">Transcriptional regulator</fullName>
    </submittedName>
</protein>
<sequence length="131" mass="15100">MKKYNIPVEAALEVIGGKWKVVILCFLTKGEGILRTGELRRLMPGVTQKMLTQQLRELEKDGIILRETYDQVPLKVEYSLTEYGRSLTHILDALCAWGERHIENNYPDKTAVLLSSDELDYEISQMYPVRI</sequence>
<dbReference type="OrthoDB" id="9791143at2"/>
<dbReference type="Gene3D" id="1.10.10.10">
    <property type="entry name" value="Winged helix-like DNA-binding domain superfamily/Winged helix DNA-binding domain"/>
    <property type="match status" value="1"/>
</dbReference>
<dbReference type="PANTHER" id="PTHR33204:SF29">
    <property type="entry name" value="TRANSCRIPTIONAL REGULATOR"/>
    <property type="match status" value="1"/>
</dbReference>
<evidence type="ECO:0000256" key="1">
    <source>
        <dbReference type="ARBA" id="ARBA00023015"/>
    </source>
</evidence>
<keyword evidence="1" id="KW-0805">Transcription regulation</keyword>
<evidence type="ECO:0000256" key="3">
    <source>
        <dbReference type="ARBA" id="ARBA00023163"/>
    </source>
</evidence>
<keyword evidence="6" id="KW-1185">Reference proteome</keyword>